<evidence type="ECO:0000313" key="1">
    <source>
        <dbReference type="EMBL" id="GGE70846.1"/>
    </source>
</evidence>
<gene>
    <name evidence="2" type="ORF">EV200_11244</name>
    <name evidence="1" type="ORF">GCM10011413_41960</name>
</gene>
<comment type="caution">
    <text evidence="2">The sequence shown here is derived from an EMBL/GenBank/DDBJ whole genome shotgun (WGS) entry which is preliminary data.</text>
</comment>
<protein>
    <submittedName>
        <fullName evidence="2">Uncharacterized protein</fullName>
    </submittedName>
</protein>
<dbReference type="OrthoDB" id="794757at2"/>
<evidence type="ECO:0000313" key="2">
    <source>
        <dbReference type="EMBL" id="TCO18238.1"/>
    </source>
</evidence>
<reference evidence="1" key="1">
    <citation type="journal article" date="2014" name="Int. J. Syst. Evol. Microbiol.">
        <title>Complete genome of a new Firmicutes species belonging to the dominant human colonic microbiota ('Ruminococcus bicirculans') reveals two chromosomes and a selective capacity to utilize plant glucans.</title>
        <authorList>
            <consortium name="NISC Comparative Sequencing Program"/>
            <person name="Wegmann U."/>
            <person name="Louis P."/>
            <person name="Goesmann A."/>
            <person name="Henrissat B."/>
            <person name="Duncan S.H."/>
            <person name="Flint H.J."/>
        </authorList>
    </citation>
    <scope>NUCLEOTIDE SEQUENCE</scope>
    <source>
        <strain evidence="1">CGMCC 1.15644</strain>
    </source>
</reference>
<dbReference type="PROSITE" id="PS51257">
    <property type="entry name" value="PROKAR_LIPOPROTEIN"/>
    <property type="match status" value="1"/>
</dbReference>
<name>A0A4R2H1L1_9SPHI</name>
<sequence length="177" mass="20610">MIKPLYILVFALALLSCNQREEAKANTDLTYFDLKGYFGKEILRLKKAKTKVNKTVSINGIEENKTSLINDWDKELAIFVNADINKNSWKGSFEVNKKVDVDTYTTNNKKIPIKKISVTHRFSQVSKVEIIINNKNILFQSRDTLIYVPDQLYQIKKQQKIRFLDTKNYSIIARFNP</sequence>
<reference evidence="2 3" key="3">
    <citation type="submission" date="2019-03" db="EMBL/GenBank/DDBJ databases">
        <title>Genomic Encyclopedia of Type Strains, Phase IV (KMG-IV): sequencing the most valuable type-strain genomes for metagenomic binning, comparative biology and taxonomic classification.</title>
        <authorList>
            <person name="Goeker M."/>
        </authorList>
    </citation>
    <scope>NUCLEOTIDE SEQUENCE [LARGE SCALE GENOMIC DNA]</scope>
    <source>
        <strain evidence="2 3">DSM 103236</strain>
    </source>
</reference>
<dbReference type="Proteomes" id="UP000295684">
    <property type="component" value="Unassembled WGS sequence"/>
</dbReference>
<reference evidence="4" key="2">
    <citation type="journal article" date="2019" name="Int. J. Syst. Evol. Microbiol.">
        <title>The Global Catalogue of Microorganisms (GCM) 10K type strain sequencing project: providing services to taxonomists for standard genome sequencing and annotation.</title>
        <authorList>
            <consortium name="The Broad Institute Genomics Platform"/>
            <consortium name="The Broad Institute Genome Sequencing Center for Infectious Disease"/>
            <person name="Wu L."/>
            <person name="Ma J."/>
        </authorList>
    </citation>
    <scope>NUCLEOTIDE SEQUENCE [LARGE SCALE GENOMIC DNA]</scope>
    <source>
        <strain evidence="4">CGMCC 1.15644</strain>
    </source>
</reference>
<evidence type="ECO:0000313" key="4">
    <source>
        <dbReference type="Proteomes" id="UP000622648"/>
    </source>
</evidence>
<keyword evidence="4" id="KW-1185">Reference proteome</keyword>
<proteinExistence type="predicted"/>
<dbReference type="EMBL" id="BMJO01000011">
    <property type="protein sequence ID" value="GGE70846.1"/>
    <property type="molecule type" value="Genomic_DNA"/>
</dbReference>
<evidence type="ECO:0000313" key="3">
    <source>
        <dbReference type="Proteomes" id="UP000295684"/>
    </source>
</evidence>
<dbReference type="Proteomes" id="UP000622648">
    <property type="component" value="Unassembled WGS sequence"/>
</dbReference>
<dbReference type="AlphaFoldDB" id="A0A4R2H1L1"/>
<accession>A0A4R2H1L1</accession>
<dbReference type="EMBL" id="SLWO01000012">
    <property type="protein sequence ID" value="TCO18238.1"/>
    <property type="molecule type" value="Genomic_DNA"/>
</dbReference>
<reference evidence="1" key="4">
    <citation type="submission" date="2024-05" db="EMBL/GenBank/DDBJ databases">
        <authorList>
            <person name="Sun Q."/>
            <person name="Zhou Y."/>
        </authorList>
    </citation>
    <scope>NUCLEOTIDE SEQUENCE</scope>
    <source>
        <strain evidence="1">CGMCC 1.15644</strain>
    </source>
</reference>
<dbReference type="RefSeq" id="WP_132536409.1">
    <property type="nucleotide sequence ID" value="NZ_BMJO01000011.1"/>
</dbReference>
<organism evidence="2 3">
    <name type="scientific">Pedobacter psychrotolerans</name>
    <dbReference type="NCBI Taxonomy" id="1843235"/>
    <lineage>
        <taxon>Bacteria</taxon>
        <taxon>Pseudomonadati</taxon>
        <taxon>Bacteroidota</taxon>
        <taxon>Sphingobacteriia</taxon>
        <taxon>Sphingobacteriales</taxon>
        <taxon>Sphingobacteriaceae</taxon>
        <taxon>Pedobacter</taxon>
    </lineage>
</organism>